<keyword evidence="4 7" id="KW-0067">ATP-binding</keyword>
<evidence type="ECO:0000259" key="6">
    <source>
        <dbReference type="PROSITE" id="PS50893"/>
    </source>
</evidence>
<sequence length="236" mass="25159">MTAASLTLTGVTAGYGELVILDEVSLDVGAGETVGIIGRNGMGKTTLLATIAGRTRIHGGEVAMSGTPITRDSRVSRSKRGIGLVPQEREVFPTLTVEENLKVAARTEGFTLDRAYALFPRLKERRSNLGARLSGGEQQMLSIARALMCNPTLLLMDEPSEGLAPVIVDELYAALERIAAEEGVTLLLVEQNVHRALSFAGRAIGLRNGTIVYDGPSKALVDDEATLDRIMGVRAE</sequence>
<dbReference type="PROSITE" id="PS50893">
    <property type="entry name" value="ABC_TRANSPORTER_2"/>
    <property type="match status" value="1"/>
</dbReference>
<comment type="caution">
    <text evidence="7">The sequence shown here is derived from an EMBL/GenBank/DDBJ whole genome shotgun (WGS) entry which is preliminary data.</text>
</comment>
<name>A0AAE4ARS4_9HYPH</name>
<dbReference type="InterPro" id="IPR027417">
    <property type="entry name" value="P-loop_NTPase"/>
</dbReference>
<dbReference type="Proteomes" id="UP001229244">
    <property type="component" value="Unassembled WGS sequence"/>
</dbReference>
<dbReference type="InterPro" id="IPR017871">
    <property type="entry name" value="ABC_transporter-like_CS"/>
</dbReference>
<keyword evidence="5" id="KW-0029">Amino-acid transport</keyword>
<evidence type="ECO:0000256" key="2">
    <source>
        <dbReference type="ARBA" id="ARBA00022448"/>
    </source>
</evidence>
<dbReference type="Pfam" id="PF00005">
    <property type="entry name" value="ABC_tran"/>
    <property type="match status" value="1"/>
</dbReference>
<dbReference type="GO" id="GO:0016887">
    <property type="term" value="F:ATP hydrolysis activity"/>
    <property type="evidence" value="ECO:0007669"/>
    <property type="project" value="InterPro"/>
</dbReference>
<dbReference type="AlphaFoldDB" id="A0AAE4ARS4"/>
<dbReference type="PANTHER" id="PTHR43820:SF2">
    <property type="entry name" value="ABC TRANSPORTER ATP-BINDING PROTEIN"/>
    <property type="match status" value="1"/>
</dbReference>
<dbReference type="CDD" id="cd03224">
    <property type="entry name" value="ABC_TM1139_LivF_branched"/>
    <property type="match status" value="1"/>
</dbReference>
<keyword evidence="8" id="KW-1185">Reference proteome</keyword>
<dbReference type="SMART" id="SM00382">
    <property type="entry name" value="AAA"/>
    <property type="match status" value="1"/>
</dbReference>
<protein>
    <submittedName>
        <fullName evidence="7">Branched-chain amino acid transport system ATP-binding protein</fullName>
    </submittedName>
</protein>
<dbReference type="SUPFAM" id="SSF52540">
    <property type="entry name" value="P-loop containing nucleoside triphosphate hydrolases"/>
    <property type="match status" value="1"/>
</dbReference>
<keyword evidence="2" id="KW-0813">Transport</keyword>
<comment type="similarity">
    <text evidence="1">Belongs to the ABC transporter superfamily.</text>
</comment>
<keyword evidence="3" id="KW-0547">Nucleotide-binding</keyword>
<evidence type="ECO:0000256" key="5">
    <source>
        <dbReference type="ARBA" id="ARBA00022970"/>
    </source>
</evidence>
<dbReference type="InterPro" id="IPR003593">
    <property type="entry name" value="AAA+_ATPase"/>
</dbReference>
<dbReference type="GO" id="GO:0015658">
    <property type="term" value="F:branched-chain amino acid transmembrane transporter activity"/>
    <property type="evidence" value="ECO:0007669"/>
    <property type="project" value="TreeGrafter"/>
</dbReference>
<reference evidence="7" key="1">
    <citation type="submission" date="2023-07" db="EMBL/GenBank/DDBJ databases">
        <title>Genomic Encyclopedia of Type Strains, Phase IV (KMG-IV): sequencing the most valuable type-strain genomes for metagenomic binning, comparative biology and taxonomic classification.</title>
        <authorList>
            <person name="Goeker M."/>
        </authorList>
    </citation>
    <scope>NUCLEOTIDE SEQUENCE</scope>
    <source>
        <strain evidence="7">DSM 21202</strain>
    </source>
</reference>
<organism evidence="7 8">
    <name type="scientific">Amorphus orientalis</name>
    <dbReference type="NCBI Taxonomy" id="649198"/>
    <lineage>
        <taxon>Bacteria</taxon>
        <taxon>Pseudomonadati</taxon>
        <taxon>Pseudomonadota</taxon>
        <taxon>Alphaproteobacteria</taxon>
        <taxon>Hyphomicrobiales</taxon>
        <taxon>Amorphaceae</taxon>
        <taxon>Amorphus</taxon>
    </lineage>
</organism>
<evidence type="ECO:0000256" key="3">
    <source>
        <dbReference type="ARBA" id="ARBA00022741"/>
    </source>
</evidence>
<feature type="domain" description="ABC transporter" evidence="6">
    <location>
        <begin position="6"/>
        <end position="233"/>
    </location>
</feature>
<dbReference type="RefSeq" id="WP_306884172.1">
    <property type="nucleotide sequence ID" value="NZ_JAUSUL010000001.1"/>
</dbReference>
<dbReference type="Gene3D" id="3.40.50.300">
    <property type="entry name" value="P-loop containing nucleotide triphosphate hydrolases"/>
    <property type="match status" value="1"/>
</dbReference>
<dbReference type="InterPro" id="IPR003439">
    <property type="entry name" value="ABC_transporter-like_ATP-bd"/>
</dbReference>
<evidence type="ECO:0000313" key="8">
    <source>
        <dbReference type="Proteomes" id="UP001229244"/>
    </source>
</evidence>
<accession>A0AAE4ARS4</accession>
<evidence type="ECO:0000256" key="4">
    <source>
        <dbReference type="ARBA" id="ARBA00022840"/>
    </source>
</evidence>
<gene>
    <name evidence="7" type="ORF">J2S73_000835</name>
</gene>
<dbReference type="GO" id="GO:0005524">
    <property type="term" value="F:ATP binding"/>
    <property type="evidence" value="ECO:0007669"/>
    <property type="project" value="UniProtKB-KW"/>
</dbReference>
<dbReference type="PROSITE" id="PS00211">
    <property type="entry name" value="ABC_TRANSPORTER_1"/>
    <property type="match status" value="1"/>
</dbReference>
<proteinExistence type="inferred from homology"/>
<evidence type="ECO:0000313" key="7">
    <source>
        <dbReference type="EMBL" id="MDQ0314398.1"/>
    </source>
</evidence>
<dbReference type="InterPro" id="IPR052156">
    <property type="entry name" value="BCAA_Transport_ATP-bd_LivF"/>
</dbReference>
<dbReference type="EMBL" id="JAUSUL010000001">
    <property type="protein sequence ID" value="MDQ0314398.1"/>
    <property type="molecule type" value="Genomic_DNA"/>
</dbReference>
<dbReference type="GO" id="GO:0015807">
    <property type="term" value="P:L-amino acid transport"/>
    <property type="evidence" value="ECO:0007669"/>
    <property type="project" value="TreeGrafter"/>
</dbReference>
<dbReference type="PANTHER" id="PTHR43820">
    <property type="entry name" value="HIGH-AFFINITY BRANCHED-CHAIN AMINO ACID TRANSPORT ATP-BINDING PROTEIN LIVF"/>
    <property type="match status" value="1"/>
</dbReference>
<evidence type="ECO:0000256" key="1">
    <source>
        <dbReference type="ARBA" id="ARBA00005417"/>
    </source>
</evidence>